<dbReference type="AlphaFoldDB" id="A0A9D2J058"/>
<evidence type="ECO:0000313" key="2">
    <source>
        <dbReference type="EMBL" id="HIZ32135.1"/>
    </source>
</evidence>
<dbReference type="EMBL" id="DXBX01000008">
    <property type="protein sequence ID" value="HIZ32135.1"/>
    <property type="molecule type" value="Genomic_DNA"/>
</dbReference>
<keyword evidence="1" id="KW-0812">Transmembrane</keyword>
<comment type="caution">
    <text evidence="2">The sequence shown here is derived from an EMBL/GenBank/DDBJ whole genome shotgun (WGS) entry which is preliminary data.</text>
</comment>
<protein>
    <submittedName>
        <fullName evidence="2">Uncharacterized protein</fullName>
    </submittedName>
</protein>
<evidence type="ECO:0000256" key="1">
    <source>
        <dbReference type="SAM" id="Phobius"/>
    </source>
</evidence>
<proteinExistence type="predicted"/>
<keyword evidence="1" id="KW-1133">Transmembrane helix</keyword>
<reference evidence="2" key="1">
    <citation type="journal article" date="2021" name="PeerJ">
        <title>Extensive microbial diversity within the chicken gut microbiome revealed by metagenomics and culture.</title>
        <authorList>
            <person name="Gilroy R."/>
            <person name="Ravi A."/>
            <person name="Getino M."/>
            <person name="Pursley I."/>
            <person name="Horton D.L."/>
            <person name="Alikhan N.F."/>
            <person name="Baker D."/>
            <person name="Gharbi K."/>
            <person name="Hall N."/>
            <person name="Watson M."/>
            <person name="Adriaenssens E.M."/>
            <person name="Foster-Nyarko E."/>
            <person name="Jarju S."/>
            <person name="Secka A."/>
            <person name="Antonio M."/>
            <person name="Oren A."/>
            <person name="Chaudhuri R.R."/>
            <person name="La Ragione R."/>
            <person name="Hildebrand F."/>
            <person name="Pallen M.J."/>
        </authorList>
    </citation>
    <scope>NUCLEOTIDE SEQUENCE</scope>
    <source>
        <strain evidence="2">ChiHjej9B8-1298</strain>
    </source>
</reference>
<dbReference type="Proteomes" id="UP000824028">
    <property type="component" value="Unassembled WGS sequence"/>
</dbReference>
<feature type="transmembrane region" description="Helical" evidence="1">
    <location>
        <begin position="21"/>
        <end position="44"/>
    </location>
</feature>
<reference evidence="2" key="2">
    <citation type="submission" date="2021-04" db="EMBL/GenBank/DDBJ databases">
        <authorList>
            <person name="Gilroy R."/>
        </authorList>
    </citation>
    <scope>NUCLEOTIDE SEQUENCE</scope>
    <source>
        <strain evidence="2">ChiHjej9B8-1298</strain>
    </source>
</reference>
<gene>
    <name evidence="2" type="ORF">H9814_01110</name>
</gene>
<evidence type="ECO:0000313" key="3">
    <source>
        <dbReference type="Proteomes" id="UP000824028"/>
    </source>
</evidence>
<accession>A0A9D2J058</accession>
<organism evidence="2 3">
    <name type="scientific">Candidatus Bacteroides merdigallinarum</name>
    <dbReference type="NCBI Taxonomy" id="2838473"/>
    <lineage>
        <taxon>Bacteria</taxon>
        <taxon>Pseudomonadati</taxon>
        <taxon>Bacteroidota</taxon>
        <taxon>Bacteroidia</taxon>
        <taxon>Bacteroidales</taxon>
        <taxon>Bacteroidaceae</taxon>
        <taxon>Bacteroides</taxon>
    </lineage>
</organism>
<name>A0A9D2J058_9BACE</name>
<keyword evidence="1" id="KW-0472">Membrane</keyword>
<sequence>MPRYFPGVITRGRLITRRPHLLRLIAPSISRITSIGTGLIGRWLS</sequence>